<organism evidence="2 3">
    <name type="scientific">Candidatus Caccoplasma merdipullorum</name>
    <dbReference type="NCBI Taxonomy" id="2840718"/>
    <lineage>
        <taxon>Bacteria</taxon>
        <taxon>Pseudomonadati</taxon>
        <taxon>Bacteroidota</taxon>
        <taxon>Bacteroidia</taxon>
        <taxon>Bacteroidales</taxon>
        <taxon>Bacteroidaceae</taxon>
        <taxon>Bacteroidaceae incertae sedis</taxon>
        <taxon>Candidatus Caccoplasma</taxon>
    </lineage>
</organism>
<evidence type="ECO:0000313" key="2">
    <source>
        <dbReference type="EMBL" id="MBO8438092.1"/>
    </source>
</evidence>
<feature type="signal peptide" evidence="1">
    <location>
        <begin position="1"/>
        <end position="21"/>
    </location>
</feature>
<reference evidence="2" key="1">
    <citation type="submission" date="2020-10" db="EMBL/GenBank/DDBJ databases">
        <authorList>
            <person name="Gilroy R."/>
        </authorList>
    </citation>
    <scope>NUCLEOTIDE SEQUENCE</scope>
    <source>
        <strain evidence="2">G3-4614</strain>
    </source>
</reference>
<sequence length="440" mass="50207">MKGRIITITLLALYLAFPASAKVKVVNRSASSEPSWINGTEQQMIIVSSKAPTMEEARQKCLDNIRLQMLDAISQNIEFTSSEISTQYTQNEMLEFRTQFNSELRKQSANIPYIKGVTLAKAIDSYWEERYDKSTKERYFVLSVKYSFPKAELDELVAEFEKRDAEMWQTYKDQQSAYQNITEYEQIEAAVNALNGIKSYFFDTHRRNQVEALQKNFLSLYPQINVEIEEQGLGYAKLKFYLGGKEIMLRAIPVMRSQTATELAYSSSGSAGLLTYAYDTCPKGSYNEITLMWNLPGKRMERTVTFTVPRNNNTIRVKGDVYITGLLNEENVIYDINVSLTFQAEGYAPYTVKRLELKVPALKAPLIMDAIDEEVDKDGQYTLECSTEAPIIGSDVRYNTLDILQGTAVIEHKGVQESINIVQPYKIMVRKVETISEDEE</sequence>
<reference evidence="2" key="2">
    <citation type="journal article" date="2021" name="PeerJ">
        <title>Extensive microbial diversity within the chicken gut microbiome revealed by metagenomics and culture.</title>
        <authorList>
            <person name="Gilroy R."/>
            <person name="Ravi A."/>
            <person name="Getino M."/>
            <person name="Pursley I."/>
            <person name="Horton D.L."/>
            <person name="Alikhan N.F."/>
            <person name="Baker D."/>
            <person name="Gharbi K."/>
            <person name="Hall N."/>
            <person name="Watson M."/>
            <person name="Adriaenssens E.M."/>
            <person name="Foster-Nyarko E."/>
            <person name="Jarju S."/>
            <person name="Secka A."/>
            <person name="Antonio M."/>
            <person name="Oren A."/>
            <person name="Chaudhuri R.R."/>
            <person name="La Ragione R."/>
            <person name="Hildebrand F."/>
            <person name="Pallen M.J."/>
        </authorList>
    </citation>
    <scope>NUCLEOTIDE SEQUENCE</scope>
    <source>
        <strain evidence="2">G3-4614</strain>
    </source>
</reference>
<feature type="chain" id="PRO_5039381731" description="Plethodontid receptivity factor PRF" evidence="1">
    <location>
        <begin position="22"/>
        <end position="440"/>
    </location>
</feature>
<dbReference type="Proteomes" id="UP000823636">
    <property type="component" value="Unassembled WGS sequence"/>
</dbReference>
<proteinExistence type="predicted"/>
<keyword evidence="1" id="KW-0732">Signal</keyword>
<gene>
    <name evidence="2" type="ORF">IAC54_04250</name>
</gene>
<accession>A0A9D9E219</accession>
<protein>
    <recommendedName>
        <fullName evidence="4">Plethodontid receptivity factor PRF</fullName>
    </recommendedName>
</protein>
<name>A0A9D9E219_9BACT</name>
<dbReference type="AlphaFoldDB" id="A0A9D9E219"/>
<evidence type="ECO:0000256" key="1">
    <source>
        <dbReference type="SAM" id="SignalP"/>
    </source>
</evidence>
<evidence type="ECO:0000313" key="3">
    <source>
        <dbReference type="Proteomes" id="UP000823636"/>
    </source>
</evidence>
<dbReference type="EMBL" id="JADIMW010000045">
    <property type="protein sequence ID" value="MBO8438092.1"/>
    <property type="molecule type" value="Genomic_DNA"/>
</dbReference>
<evidence type="ECO:0008006" key="4">
    <source>
        <dbReference type="Google" id="ProtNLM"/>
    </source>
</evidence>
<comment type="caution">
    <text evidence="2">The sequence shown here is derived from an EMBL/GenBank/DDBJ whole genome shotgun (WGS) entry which is preliminary data.</text>
</comment>